<dbReference type="Proteomes" id="UP000191897">
    <property type="component" value="Unassembled WGS sequence"/>
</dbReference>
<reference evidence="1 2" key="1">
    <citation type="submission" date="2016-01" db="EMBL/GenBank/DDBJ databases">
        <authorList>
            <person name="Oliw E.H."/>
        </authorList>
    </citation>
    <scope>NUCLEOTIDE SEQUENCE [LARGE SCALE GENOMIC DNA]</scope>
    <source>
        <strain evidence="1 2">Kerr 14</strain>
    </source>
</reference>
<gene>
    <name evidence="1" type="ORF">AGR4C_Cc80097</name>
</gene>
<name>A0A1S7QHF9_AGRTU</name>
<accession>A0A1S7QHF9</accession>
<evidence type="ECO:0000313" key="1">
    <source>
        <dbReference type="EMBL" id="CUX36993.1"/>
    </source>
</evidence>
<proteinExistence type="predicted"/>
<organism evidence="1 2">
    <name type="scientific">Agrobacterium tumefaciens str. Kerr 14</name>
    <dbReference type="NCBI Taxonomy" id="1183424"/>
    <lineage>
        <taxon>Bacteria</taxon>
        <taxon>Pseudomonadati</taxon>
        <taxon>Pseudomonadota</taxon>
        <taxon>Alphaproteobacteria</taxon>
        <taxon>Hyphomicrobiales</taxon>
        <taxon>Rhizobiaceae</taxon>
        <taxon>Rhizobium/Agrobacterium group</taxon>
        <taxon>Agrobacterium</taxon>
        <taxon>Agrobacterium tumefaciens complex</taxon>
    </lineage>
</organism>
<evidence type="ECO:0000313" key="2">
    <source>
        <dbReference type="Proteomes" id="UP000191897"/>
    </source>
</evidence>
<protein>
    <submittedName>
        <fullName evidence="1">Uncharacterized protein</fullName>
    </submittedName>
</protein>
<dbReference type="EMBL" id="FBWC01000017">
    <property type="protein sequence ID" value="CUX36993.1"/>
    <property type="molecule type" value="Genomic_DNA"/>
</dbReference>
<dbReference type="AlphaFoldDB" id="A0A1S7QHF9"/>
<sequence>MSGVRVSHRPPFSKLLKFTCYELNVLQLARSFVLHFPHLESAGPAPHLVAGRINPSPEPPESFSSPHLFQIDTSVSDSDSFTESLCHRVTYRKISGFRLFKEISGIVCAPFHDERLN</sequence>